<dbReference type="RefSeq" id="WP_158199950.1">
    <property type="nucleotide sequence ID" value="NZ_CP046973.1"/>
</dbReference>
<dbReference type="Proteomes" id="UP000438345">
    <property type="component" value="Chromosome"/>
</dbReference>
<dbReference type="EMBL" id="CP046973">
    <property type="protein sequence ID" value="QGZ89951.1"/>
    <property type="molecule type" value="Genomic_DNA"/>
</dbReference>
<evidence type="ECO:0000313" key="2">
    <source>
        <dbReference type="Proteomes" id="UP000438345"/>
    </source>
</evidence>
<organism evidence="1 2">
    <name type="scientific">Microcystis aeruginosa FD4</name>
    <dbReference type="NCBI Taxonomy" id="2686288"/>
    <lineage>
        <taxon>Bacteria</taxon>
        <taxon>Bacillati</taxon>
        <taxon>Cyanobacteriota</taxon>
        <taxon>Cyanophyceae</taxon>
        <taxon>Oscillatoriophycideae</taxon>
        <taxon>Chroococcales</taxon>
        <taxon>Microcystaceae</taxon>
        <taxon>Microcystis</taxon>
    </lineage>
</organism>
<gene>
    <name evidence="1" type="ORF">GQR42_10615</name>
</gene>
<reference evidence="1 2" key="1">
    <citation type="submission" date="2019-12" db="EMBL/GenBank/DDBJ databases">
        <title>Complete genome sequence of Microcystis aeruginosa strain FD4.</title>
        <authorList>
            <person name="Urakawa H."/>
        </authorList>
    </citation>
    <scope>NUCLEOTIDE SEQUENCE [LARGE SCALE GENOMIC DNA]</scope>
    <source>
        <strain evidence="1 2">FD4</strain>
    </source>
</reference>
<sequence length="276" mass="31533">MNDLYSQGFAPEDYSLNPLDSEALELVSPDFTEVNLPETESGWQEMPTQGGWNWQNEMMVDSFNYQPDESWQDVSHCHQDFHYESPEALINDIPHQELGFTGLGNVHLLADLQTGPTCGYETIENIVQCFHPEITNHFSDQLQIDYPGREGALNPEDYQEILSSYDIPSHWANFDHQELANALDENRPVVFVGDAHNLDPISYPDSQSWHAITLTDVSRNLDGDVIGYRGIDSNFPYEEKFWSCWQIEQANEQLTGEVLITDKPAEAWPFKTTLKS</sequence>
<evidence type="ECO:0008006" key="3">
    <source>
        <dbReference type="Google" id="ProtNLM"/>
    </source>
</evidence>
<name>A0A857D2T9_MICAE</name>
<evidence type="ECO:0000313" key="1">
    <source>
        <dbReference type="EMBL" id="QGZ89951.1"/>
    </source>
</evidence>
<protein>
    <recommendedName>
        <fullName evidence="3">Peptidase C39-like domain-containing protein</fullName>
    </recommendedName>
</protein>
<accession>A0A857D2T9</accession>
<proteinExistence type="predicted"/>
<dbReference type="AlphaFoldDB" id="A0A857D2T9"/>